<feature type="transmembrane region" description="Helical" evidence="1">
    <location>
        <begin position="45"/>
        <end position="64"/>
    </location>
</feature>
<gene>
    <name evidence="2" type="ORF">GCM10023340_37100</name>
</gene>
<protein>
    <submittedName>
        <fullName evidence="2">Uncharacterized protein</fullName>
    </submittedName>
</protein>
<comment type="caution">
    <text evidence="2">The sequence shown here is derived from an EMBL/GenBank/DDBJ whole genome shotgun (WGS) entry which is preliminary data.</text>
</comment>
<organism evidence="2 3">
    <name type="scientific">Nocardioides marinquilinus</name>
    <dbReference type="NCBI Taxonomy" id="1210400"/>
    <lineage>
        <taxon>Bacteria</taxon>
        <taxon>Bacillati</taxon>
        <taxon>Actinomycetota</taxon>
        <taxon>Actinomycetes</taxon>
        <taxon>Propionibacteriales</taxon>
        <taxon>Nocardioidaceae</taxon>
        <taxon>Nocardioides</taxon>
    </lineage>
</organism>
<evidence type="ECO:0000313" key="3">
    <source>
        <dbReference type="Proteomes" id="UP001500221"/>
    </source>
</evidence>
<evidence type="ECO:0000256" key="1">
    <source>
        <dbReference type="SAM" id="Phobius"/>
    </source>
</evidence>
<keyword evidence="1" id="KW-0472">Membrane</keyword>
<accession>A0ABP9PYR5</accession>
<dbReference type="Proteomes" id="UP001500221">
    <property type="component" value="Unassembled WGS sequence"/>
</dbReference>
<reference evidence="3" key="1">
    <citation type="journal article" date="2019" name="Int. J. Syst. Evol. Microbiol.">
        <title>The Global Catalogue of Microorganisms (GCM) 10K type strain sequencing project: providing services to taxonomists for standard genome sequencing and annotation.</title>
        <authorList>
            <consortium name="The Broad Institute Genomics Platform"/>
            <consortium name="The Broad Institute Genome Sequencing Center for Infectious Disease"/>
            <person name="Wu L."/>
            <person name="Ma J."/>
        </authorList>
    </citation>
    <scope>NUCLEOTIDE SEQUENCE [LARGE SCALE GENOMIC DNA]</scope>
    <source>
        <strain evidence="3">JCM 18459</strain>
    </source>
</reference>
<name>A0ABP9PYR5_9ACTN</name>
<proteinExistence type="predicted"/>
<keyword evidence="3" id="KW-1185">Reference proteome</keyword>
<evidence type="ECO:0000313" key="2">
    <source>
        <dbReference type="EMBL" id="GAA5154126.1"/>
    </source>
</evidence>
<keyword evidence="1" id="KW-1133">Transmembrane helix</keyword>
<keyword evidence="1" id="KW-0812">Transmembrane</keyword>
<dbReference type="EMBL" id="BAABKG010000005">
    <property type="protein sequence ID" value="GAA5154126.1"/>
    <property type="molecule type" value="Genomic_DNA"/>
</dbReference>
<sequence>MSSGSAWAAPADSASAEAASSAVVTAATAVRADRRADMVVVLLRGGGWCVVVGVVGCGSGWVGVGRAQRPAGRVGRPGIG</sequence>